<evidence type="ECO:0000259" key="3">
    <source>
        <dbReference type="Pfam" id="PF00483"/>
    </source>
</evidence>
<keyword evidence="6" id="KW-1185">Reference proteome</keyword>
<feature type="domain" description="Mannose-1-phosphate guanyltransferase C-terminal" evidence="4">
    <location>
        <begin position="258"/>
        <end position="322"/>
    </location>
</feature>
<dbReference type="InterPro" id="IPR005835">
    <property type="entry name" value="NTP_transferase_dom"/>
</dbReference>
<dbReference type="SUPFAM" id="SSF53448">
    <property type="entry name" value="Nucleotide-diphospho-sugar transferases"/>
    <property type="match status" value="1"/>
</dbReference>
<dbReference type="AlphaFoldDB" id="B6YVK3"/>
<evidence type="ECO:0000313" key="6">
    <source>
        <dbReference type="Proteomes" id="UP000002727"/>
    </source>
</evidence>
<protein>
    <recommendedName>
        <fullName evidence="2">Bifunctional protein GlmU</fullName>
    </recommendedName>
</protein>
<dbReference type="InterPro" id="IPR050486">
    <property type="entry name" value="Mannose-1P_guanyltransferase"/>
</dbReference>
<dbReference type="KEGG" id="ton:TON_1837"/>
<dbReference type="CDD" id="cd04181">
    <property type="entry name" value="NTP_transferase"/>
    <property type="match status" value="1"/>
</dbReference>
<dbReference type="InterPro" id="IPR011004">
    <property type="entry name" value="Trimer_LpxA-like_sf"/>
</dbReference>
<dbReference type="Gene3D" id="2.160.10.10">
    <property type="entry name" value="Hexapeptide repeat proteins"/>
    <property type="match status" value="1"/>
</dbReference>
<proteinExistence type="inferred from homology"/>
<sequence>MKYVGTVSAMKVLIMAGGYATRLWPITKDNPKALLPVGNKVILDYILEKVDELGLEAYISTNRFFEMHFRPYAERNGINLIVEDTLHEEEKLGTIGAMKKAVEELGSDDYLIIAGDNLFSFSLVDFLKAYDGRTLIAVYDVGDLELAKRYGVVVLEGDRVISFQEKPAEPKSTLVSTGVYIFPRRVMEKIDEYLSDGNKDSPGYFIQWLLEKGEDIRAYRFSEYWYDIGSADSYLEALKTLLRESHVEEIQISPYAKIIPPVVIKKGAKILGRSIIGPYAYIGEECVIENSDISDSIVFRKTIIRNSTIWRSIIDEKCEIRNLELRKSLVGGHAKIQRGE</sequence>
<feature type="domain" description="Nucleotidyl transferase" evidence="3">
    <location>
        <begin position="11"/>
        <end position="242"/>
    </location>
</feature>
<dbReference type="SUPFAM" id="SSF51161">
    <property type="entry name" value="Trimeric LpxA-like enzymes"/>
    <property type="match status" value="1"/>
</dbReference>
<dbReference type="InterPro" id="IPR056729">
    <property type="entry name" value="GMPPB_C"/>
</dbReference>
<dbReference type="PANTHER" id="PTHR22572">
    <property type="entry name" value="SUGAR-1-PHOSPHATE GUANYL TRANSFERASE"/>
    <property type="match status" value="1"/>
</dbReference>
<accession>B6YVK3</accession>
<gene>
    <name evidence="5" type="ordered locus">TON_1837</name>
</gene>
<reference evidence="5 6" key="1">
    <citation type="journal article" date="2008" name="J. Bacteriol.">
        <title>The complete genome sequence of Thermococcus onnurineus NA1 reveals a mixed heterotrophic and carboxydotrophic metabolism.</title>
        <authorList>
            <person name="Lee H.S."/>
            <person name="Kang S.G."/>
            <person name="Bae S.S."/>
            <person name="Lim J.K."/>
            <person name="Cho Y."/>
            <person name="Kim Y.J."/>
            <person name="Jeon J.H."/>
            <person name="Cha S.S."/>
            <person name="Kwon K.K."/>
            <person name="Kim H.T."/>
            <person name="Park C.J."/>
            <person name="Lee H.W."/>
            <person name="Kim S.I."/>
            <person name="Chun J."/>
            <person name="Colwell R.R."/>
            <person name="Kim S.J."/>
            <person name="Lee J.H."/>
        </authorList>
    </citation>
    <scope>NUCLEOTIDE SEQUENCE [LARGE SCALE GENOMIC DNA]</scope>
    <source>
        <strain evidence="5 6">NA1</strain>
    </source>
</reference>
<dbReference type="GO" id="GO:0016740">
    <property type="term" value="F:transferase activity"/>
    <property type="evidence" value="ECO:0007669"/>
    <property type="project" value="UniProtKB-KW"/>
</dbReference>
<comment type="similarity">
    <text evidence="1">Belongs to the transferase hexapeptide repeat family.</text>
</comment>
<evidence type="ECO:0000256" key="2">
    <source>
        <dbReference type="ARBA" id="ARBA00013414"/>
    </source>
</evidence>
<dbReference type="Gene3D" id="3.90.550.10">
    <property type="entry name" value="Spore Coat Polysaccharide Biosynthesis Protein SpsA, Chain A"/>
    <property type="match status" value="1"/>
</dbReference>
<organism evidence="5 6">
    <name type="scientific">Thermococcus onnurineus (strain NA1)</name>
    <dbReference type="NCBI Taxonomy" id="523850"/>
    <lineage>
        <taxon>Archaea</taxon>
        <taxon>Methanobacteriati</taxon>
        <taxon>Methanobacteriota</taxon>
        <taxon>Thermococci</taxon>
        <taxon>Thermococcales</taxon>
        <taxon>Thermococcaceae</taxon>
        <taxon>Thermococcus</taxon>
    </lineage>
</organism>
<name>B6YVK3_THEON</name>
<dbReference type="InterPro" id="IPR029044">
    <property type="entry name" value="Nucleotide-diphossugar_trans"/>
</dbReference>
<evidence type="ECO:0000256" key="1">
    <source>
        <dbReference type="ARBA" id="ARBA00007274"/>
    </source>
</evidence>
<evidence type="ECO:0000259" key="4">
    <source>
        <dbReference type="Pfam" id="PF25087"/>
    </source>
</evidence>
<dbReference type="EMBL" id="CP000855">
    <property type="protein sequence ID" value="ACJ17327.1"/>
    <property type="molecule type" value="Genomic_DNA"/>
</dbReference>
<evidence type="ECO:0000313" key="5">
    <source>
        <dbReference type="EMBL" id="ACJ17327.1"/>
    </source>
</evidence>
<dbReference type="Pfam" id="PF00483">
    <property type="entry name" value="NTP_transferase"/>
    <property type="match status" value="1"/>
</dbReference>
<dbReference type="Proteomes" id="UP000002727">
    <property type="component" value="Chromosome"/>
</dbReference>
<dbReference type="eggNOG" id="arCOG00666">
    <property type="taxonomic scope" value="Archaea"/>
</dbReference>
<dbReference type="PATRIC" id="fig|523850.10.peg.1853"/>
<dbReference type="HOGENOM" id="CLU_029499_4_0_2"/>
<dbReference type="Pfam" id="PF25087">
    <property type="entry name" value="GMPPB_C"/>
    <property type="match status" value="1"/>
</dbReference>
<dbReference type="STRING" id="523850.TON_1837"/>